<dbReference type="AlphaFoldDB" id="A0A2M9R480"/>
<protein>
    <submittedName>
        <fullName evidence="2">Uncharacterized protein</fullName>
    </submittedName>
</protein>
<proteinExistence type="predicted"/>
<keyword evidence="1" id="KW-0812">Transmembrane</keyword>
<feature type="transmembrane region" description="Helical" evidence="1">
    <location>
        <begin position="280"/>
        <end position="298"/>
    </location>
</feature>
<sequence>MEENKATTRENQEIDLSYLWKSFKNFFENIAYGIFKFISFFLKNIIATIILLIIGVGLGVYMHQNDKGAYRNVVVVATNFGSTEYAYNKINNFNKSEQHNFPGLEHVSKIDIEPIIDIYSFLSDEKDNLDMAKYMSENTIEVSKYKDDNNVEKLYRYHKIEYLTDVADTDNGIYTDLINYLNNDEYYAQVRKIGVAESQNRLAELEKSVENINAVFESIGANRSGGSGDIKIDLYSQINELMLTKNKLLRQITKTKVQIVEEEKVVYDVSSNRNLHNKSIIKPVLPAIALLLIFFFVAQTVKRYKKFRNEEAGK</sequence>
<name>A0A2M9R480_9FLAO</name>
<evidence type="ECO:0000313" key="3">
    <source>
        <dbReference type="Proteomes" id="UP000231960"/>
    </source>
</evidence>
<dbReference type="EMBL" id="NIPO01000001">
    <property type="protein sequence ID" value="PJR03659.1"/>
    <property type="molecule type" value="Genomic_DNA"/>
</dbReference>
<keyword evidence="3" id="KW-1185">Reference proteome</keyword>
<dbReference type="OrthoDB" id="1452530at2"/>
<evidence type="ECO:0000313" key="2">
    <source>
        <dbReference type="EMBL" id="PJR03659.1"/>
    </source>
</evidence>
<keyword evidence="1" id="KW-0472">Membrane</keyword>
<feature type="transmembrane region" description="Helical" evidence="1">
    <location>
        <begin position="40"/>
        <end position="62"/>
    </location>
</feature>
<evidence type="ECO:0000256" key="1">
    <source>
        <dbReference type="SAM" id="Phobius"/>
    </source>
</evidence>
<dbReference type="Proteomes" id="UP000231960">
    <property type="component" value="Unassembled WGS sequence"/>
</dbReference>
<comment type="caution">
    <text evidence="2">The sequence shown here is derived from an EMBL/GenBank/DDBJ whole genome shotgun (WGS) entry which is preliminary data.</text>
</comment>
<reference evidence="2 3" key="1">
    <citation type="submission" date="2017-06" db="EMBL/GenBank/DDBJ databases">
        <title>Description of Avrilella dinanensis gen. nov. sp. nov.</title>
        <authorList>
            <person name="Leyer C."/>
            <person name="Sassi M."/>
            <person name="Minet J."/>
            <person name="Kayal S."/>
            <person name="Cattoir V."/>
        </authorList>
    </citation>
    <scope>NUCLEOTIDE SEQUENCE [LARGE SCALE GENOMIC DNA]</scope>
    <source>
        <strain evidence="2 3">UR159</strain>
    </source>
</reference>
<accession>A0A2M9R480</accession>
<dbReference type="RefSeq" id="WP_100677227.1">
    <property type="nucleotide sequence ID" value="NZ_NIPO01000001.1"/>
</dbReference>
<organism evidence="2 3">
    <name type="scientific">Avrilella dinanensis</name>
    <dbReference type="NCBI Taxonomy" id="2008672"/>
    <lineage>
        <taxon>Bacteria</taxon>
        <taxon>Pseudomonadati</taxon>
        <taxon>Bacteroidota</taxon>
        <taxon>Flavobacteriia</taxon>
        <taxon>Flavobacteriales</taxon>
        <taxon>Flavobacteriaceae</taxon>
        <taxon>Avrilella</taxon>
    </lineage>
</organism>
<keyword evidence="1" id="KW-1133">Transmembrane helix</keyword>
<gene>
    <name evidence="2" type="ORF">CDL10_03335</name>
</gene>